<reference evidence="4" key="1">
    <citation type="submission" date="2017-08" db="EMBL/GenBank/DDBJ databases">
        <authorList>
            <person name="Varghese N."/>
            <person name="Submissions S."/>
        </authorList>
    </citation>
    <scope>NUCLEOTIDE SEQUENCE [LARGE SCALE GENOMIC DNA]</scope>
    <source>
        <strain evidence="4">DSM 4725</strain>
    </source>
</reference>
<dbReference type="Pfam" id="PF01636">
    <property type="entry name" value="APH"/>
    <property type="match status" value="2"/>
</dbReference>
<feature type="domain" description="Aminoglycoside phosphotransferase" evidence="2">
    <location>
        <begin position="113"/>
        <end position="166"/>
    </location>
</feature>
<feature type="domain" description="Aminoglycoside phosphotransferase" evidence="2">
    <location>
        <begin position="3"/>
        <end position="102"/>
    </location>
</feature>
<dbReference type="Proteomes" id="UP000219435">
    <property type="component" value="Unassembled WGS sequence"/>
</dbReference>
<feature type="region of interest" description="Disordered" evidence="1">
    <location>
        <begin position="175"/>
        <end position="242"/>
    </location>
</feature>
<dbReference type="RefSeq" id="WP_101541104.1">
    <property type="nucleotide sequence ID" value="NZ_OBQI01000006.1"/>
</dbReference>
<evidence type="ECO:0000313" key="3">
    <source>
        <dbReference type="EMBL" id="SOC51971.1"/>
    </source>
</evidence>
<keyword evidence="4" id="KW-1185">Reference proteome</keyword>
<accession>A0A285VHG3</accession>
<evidence type="ECO:0000259" key="2">
    <source>
        <dbReference type="Pfam" id="PF01636"/>
    </source>
</evidence>
<feature type="compositionally biased region" description="Low complexity" evidence="1">
    <location>
        <begin position="199"/>
        <end position="210"/>
    </location>
</feature>
<dbReference type="InterPro" id="IPR011009">
    <property type="entry name" value="Kinase-like_dom_sf"/>
</dbReference>
<dbReference type="EMBL" id="OBQI01000006">
    <property type="protein sequence ID" value="SOC51971.1"/>
    <property type="molecule type" value="Genomic_DNA"/>
</dbReference>
<sequence>MQLLGVGRDADVFALDGGRVLRRYRDPQRSAEREARVMAHARAAGLPVPEVFDVDGADLVLQRIEGPTMAAALVRRPWTLAAQARVLAGLHRAVHEVPAPEWLPGVGDLGGTALLHLDLHPENVLLAAGGPVVIDWTNAARGPAGADVADAWLVMSVGSVPGGRLQAAVVGGRAGHLRPVVPPGGRAGPDRRPAGGRGPSARRSQPGRPRTGAHPPPRGPGVSAASLLPGRIWAPPVTPGPP</sequence>
<evidence type="ECO:0000313" key="4">
    <source>
        <dbReference type="Proteomes" id="UP000219435"/>
    </source>
</evidence>
<dbReference type="SUPFAM" id="SSF56112">
    <property type="entry name" value="Protein kinase-like (PK-like)"/>
    <property type="match status" value="1"/>
</dbReference>
<keyword evidence="3" id="KW-0808">Transferase</keyword>
<dbReference type="AlphaFoldDB" id="A0A285VHG3"/>
<dbReference type="Gene3D" id="3.90.1200.10">
    <property type="match status" value="1"/>
</dbReference>
<proteinExistence type="predicted"/>
<protein>
    <submittedName>
        <fullName evidence="3">Phosphotransferase enzyme family protein</fullName>
    </submittedName>
</protein>
<dbReference type="GO" id="GO:0016740">
    <property type="term" value="F:transferase activity"/>
    <property type="evidence" value="ECO:0007669"/>
    <property type="project" value="UniProtKB-KW"/>
</dbReference>
<name>A0A285VHG3_9ACTN</name>
<evidence type="ECO:0000256" key="1">
    <source>
        <dbReference type="SAM" id="MobiDB-lite"/>
    </source>
</evidence>
<dbReference type="OrthoDB" id="9797603at2"/>
<gene>
    <name evidence="3" type="ORF">SAMN05660748_3910</name>
</gene>
<organism evidence="3 4">
    <name type="scientific">Blastococcus aggregatus</name>
    <dbReference type="NCBI Taxonomy" id="38502"/>
    <lineage>
        <taxon>Bacteria</taxon>
        <taxon>Bacillati</taxon>
        <taxon>Actinomycetota</taxon>
        <taxon>Actinomycetes</taxon>
        <taxon>Geodermatophilales</taxon>
        <taxon>Geodermatophilaceae</taxon>
        <taxon>Blastococcus</taxon>
    </lineage>
</organism>
<dbReference type="InterPro" id="IPR002575">
    <property type="entry name" value="Aminoglycoside_PTrfase"/>
</dbReference>